<accession>A0ABP7HJN4</accession>
<evidence type="ECO:0000313" key="1">
    <source>
        <dbReference type="EMBL" id="GAA3794782.1"/>
    </source>
</evidence>
<keyword evidence="2" id="KW-1185">Reference proteome</keyword>
<evidence type="ECO:0008006" key="3">
    <source>
        <dbReference type="Google" id="ProtNLM"/>
    </source>
</evidence>
<gene>
    <name evidence="1" type="ORF">GCM10022226_12680</name>
</gene>
<dbReference type="Gene3D" id="3.40.50.300">
    <property type="entry name" value="P-loop containing nucleotide triphosphate hydrolases"/>
    <property type="match status" value="1"/>
</dbReference>
<dbReference type="EMBL" id="BAAAZR010000001">
    <property type="protein sequence ID" value="GAA3794782.1"/>
    <property type="molecule type" value="Genomic_DNA"/>
</dbReference>
<organism evidence="1 2">
    <name type="scientific">Sphaerisporangium flaviroseum</name>
    <dbReference type="NCBI Taxonomy" id="509199"/>
    <lineage>
        <taxon>Bacteria</taxon>
        <taxon>Bacillati</taxon>
        <taxon>Actinomycetota</taxon>
        <taxon>Actinomycetes</taxon>
        <taxon>Streptosporangiales</taxon>
        <taxon>Streptosporangiaceae</taxon>
        <taxon>Sphaerisporangium</taxon>
    </lineage>
</organism>
<sequence length="224" mass="25081">MPTLDPDDSADLVHRLSHVRWIAGGSGAGKSTLARILAERYDVLVYDGDLAERGYVQRCTPQRQPHLWELLHTSLERRWMDRAPEEVFQAMPSLHGETFGFVVEDLLTLPADRPVLVDDFRTLPADVAPLLTWRGQAVFLLPTPEFRGRALGTRFADPARARANWGDSDHAGVLAKRLARDELWDEEVRRQALELDVPVLDIDGSQDVAQLAGKLAATFLLARD</sequence>
<dbReference type="RefSeq" id="WP_344935292.1">
    <property type="nucleotide sequence ID" value="NZ_BAAAZR010000001.1"/>
</dbReference>
<name>A0ABP7HJN4_9ACTN</name>
<dbReference type="InterPro" id="IPR027417">
    <property type="entry name" value="P-loop_NTPase"/>
</dbReference>
<reference evidence="2" key="1">
    <citation type="journal article" date="2019" name="Int. J. Syst. Evol. Microbiol.">
        <title>The Global Catalogue of Microorganisms (GCM) 10K type strain sequencing project: providing services to taxonomists for standard genome sequencing and annotation.</title>
        <authorList>
            <consortium name="The Broad Institute Genomics Platform"/>
            <consortium name="The Broad Institute Genome Sequencing Center for Infectious Disease"/>
            <person name="Wu L."/>
            <person name="Ma J."/>
        </authorList>
    </citation>
    <scope>NUCLEOTIDE SEQUENCE [LARGE SCALE GENOMIC DNA]</scope>
    <source>
        <strain evidence="2">JCM 16908</strain>
    </source>
</reference>
<dbReference type="Proteomes" id="UP001500888">
    <property type="component" value="Unassembled WGS sequence"/>
</dbReference>
<evidence type="ECO:0000313" key="2">
    <source>
        <dbReference type="Proteomes" id="UP001500888"/>
    </source>
</evidence>
<protein>
    <recommendedName>
        <fullName evidence="3">AAA+ ATPase domain-containing protein</fullName>
    </recommendedName>
</protein>
<dbReference type="CDD" id="cd02019">
    <property type="entry name" value="NK"/>
    <property type="match status" value="1"/>
</dbReference>
<dbReference type="SUPFAM" id="SSF52540">
    <property type="entry name" value="P-loop containing nucleoside triphosphate hydrolases"/>
    <property type="match status" value="1"/>
</dbReference>
<comment type="caution">
    <text evidence="1">The sequence shown here is derived from an EMBL/GenBank/DDBJ whole genome shotgun (WGS) entry which is preliminary data.</text>
</comment>
<proteinExistence type="predicted"/>